<evidence type="ECO:0000313" key="3">
    <source>
        <dbReference type="Proteomes" id="UP001488838"/>
    </source>
</evidence>
<reference evidence="2 3" key="1">
    <citation type="journal article" date="2023" name="bioRxiv">
        <title>Conserved and derived expression patterns and positive selection on dental genes reveal complex evolutionary context of ever-growing rodent molars.</title>
        <authorList>
            <person name="Calamari Z.T."/>
            <person name="Song A."/>
            <person name="Cohen E."/>
            <person name="Akter M."/>
            <person name="Roy R.D."/>
            <person name="Hallikas O."/>
            <person name="Christensen M.M."/>
            <person name="Li P."/>
            <person name="Marangoni P."/>
            <person name="Jernvall J."/>
            <person name="Klein O.D."/>
        </authorList>
    </citation>
    <scope>NUCLEOTIDE SEQUENCE [LARGE SCALE GENOMIC DNA]</scope>
    <source>
        <strain evidence="2">V071</strain>
    </source>
</reference>
<proteinExistence type="predicted"/>
<organism evidence="2 3">
    <name type="scientific">Myodes glareolus</name>
    <name type="common">Bank vole</name>
    <name type="synonym">Clethrionomys glareolus</name>
    <dbReference type="NCBI Taxonomy" id="447135"/>
    <lineage>
        <taxon>Eukaryota</taxon>
        <taxon>Metazoa</taxon>
        <taxon>Chordata</taxon>
        <taxon>Craniata</taxon>
        <taxon>Vertebrata</taxon>
        <taxon>Euteleostomi</taxon>
        <taxon>Mammalia</taxon>
        <taxon>Eutheria</taxon>
        <taxon>Euarchontoglires</taxon>
        <taxon>Glires</taxon>
        <taxon>Rodentia</taxon>
        <taxon>Myomorpha</taxon>
        <taxon>Muroidea</taxon>
        <taxon>Cricetidae</taxon>
        <taxon>Arvicolinae</taxon>
        <taxon>Myodes</taxon>
    </lineage>
</organism>
<gene>
    <name evidence="2" type="ORF">U0070_011744</name>
</gene>
<feature type="non-terminal residue" evidence="2">
    <location>
        <position position="1"/>
    </location>
</feature>
<sequence>LSPFPLHLLPAFALPRASLERFGPLVPTNTRGPTFCFGTHGQGLLGRGRKQASPVLYPGPARRGQPLVHRRGGLARVRDRGQWQSAAASPVHLKRTE</sequence>
<name>A0AAW0HV77_MYOGA</name>
<comment type="caution">
    <text evidence="2">The sequence shown here is derived from an EMBL/GenBank/DDBJ whole genome shotgun (WGS) entry which is preliminary data.</text>
</comment>
<dbReference type="Proteomes" id="UP001488838">
    <property type="component" value="Unassembled WGS sequence"/>
</dbReference>
<dbReference type="EMBL" id="JBBHLL010000320">
    <property type="protein sequence ID" value="KAK7805989.1"/>
    <property type="molecule type" value="Genomic_DNA"/>
</dbReference>
<keyword evidence="3" id="KW-1185">Reference proteome</keyword>
<dbReference type="AlphaFoldDB" id="A0AAW0HV77"/>
<feature type="region of interest" description="Disordered" evidence="1">
    <location>
        <begin position="73"/>
        <end position="97"/>
    </location>
</feature>
<evidence type="ECO:0000256" key="1">
    <source>
        <dbReference type="SAM" id="MobiDB-lite"/>
    </source>
</evidence>
<accession>A0AAW0HV77</accession>
<evidence type="ECO:0000313" key="2">
    <source>
        <dbReference type="EMBL" id="KAK7805989.1"/>
    </source>
</evidence>
<protein>
    <submittedName>
        <fullName evidence="2">Uncharacterized protein</fullName>
    </submittedName>
</protein>